<name>A0A6A6S5C1_9PLEO</name>
<dbReference type="PANTHER" id="PTHR21521">
    <property type="entry name" value="AMUN, ISOFORM A"/>
    <property type="match status" value="1"/>
</dbReference>
<sequence length="267" mass="29416">MKYSIKAPALAPFLRKTILHQYAASVPEELRGLDHERYDALPARVAKRKEDDGDVFLSKEEVVGLVEWKLKHGTFRPKLLQMVTSNPATLIESTTRQAFAILSSPSSTSTTPSTNALTALKTLTTALKGIGPATASLILSIASPARVPFFSDELWRWVMWDEASQHGWRRPITYSAKVYGELFARVSRIVEDAGGEVQAVELEKVAWVLGRKGVDVDGGVEVEDVEETESGEVEKIAKVLKGTKRKVVETNGLAEGPRRSSRLKTKT</sequence>
<gene>
    <name evidence="1" type="ORF">P280DRAFT_488714</name>
</gene>
<accession>A0A6A6S5C1</accession>
<keyword evidence="2" id="KW-1185">Reference proteome</keyword>
<evidence type="ECO:0000313" key="1">
    <source>
        <dbReference type="EMBL" id="KAF2642372.1"/>
    </source>
</evidence>
<dbReference type="OrthoDB" id="8249012at2759"/>
<protein>
    <submittedName>
        <fullName evidence="1">Uncharacterized protein</fullName>
    </submittedName>
</protein>
<dbReference type="PANTHER" id="PTHR21521:SF0">
    <property type="entry name" value="AMUN, ISOFORM A"/>
    <property type="match status" value="1"/>
</dbReference>
<organism evidence="1 2">
    <name type="scientific">Massarina eburnea CBS 473.64</name>
    <dbReference type="NCBI Taxonomy" id="1395130"/>
    <lineage>
        <taxon>Eukaryota</taxon>
        <taxon>Fungi</taxon>
        <taxon>Dikarya</taxon>
        <taxon>Ascomycota</taxon>
        <taxon>Pezizomycotina</taxon>
        <taxon>Dothideomycetes</taxon>
        <taxon>Pleosporomycetidae</taxon>
        <taxon>Pleosporales</taxon>
        <taxon>Massarineae</taxon>
        <taxon>Massarinaceae</taxon>
        <taxon>Massarina</taxon>
    </lineage>
</organism>
<dbReference type="Proteomes" id="UP000799753">
    <property type="component" value="Unassembled WGS sequence"/>
</dbReference>
<proteinExistence type="predicted"/>
<evidence type="ECO:0000313" key="2">
    <source>
        <dbReference type="Proteomes" id="UP000799753"/>
    </source>
</evidence>
<dbReference type="EMBL" id="MU006781">
    <property type="protein sequence ID" value="KAF2642372.1"/>
    <property type="molecule type" value="Genomic_DNA"/>
</dbReference>
<reference evidence="1" key="1">
    <citation type="journal article" date="2020" name="Stud. Mycol.">
        <title>101 Dothideomycetes genomes: a test case for predicting lifestyles and emergence of pathogens.</title>
        <authorList>
            <person name="Haridas S."/>
            <person name="Albert R."/>
            <person name="Binder M."/>
            <person name="Bloem J."/>
            <person name="Labutti K."/>
            <person name="Salamov A."/>
            <person name="Andreopoulos B."/>
            <person name="Baker S."/>
            <person name="Barry K."/>
            <person name="Bills G."/>
            <person name="Bluhm B."/>
            <person name="Cannon C."/>
            <person name="Castanera R."/>
            <person name="Culley D."/>
            <person name="Daum C."/>
            <person name="Ezra D."/>
            <person name="Gonzalez J."/>
            <person name="Henrissat B."/>
            <person name="Kuo A."/>
            <person name="Liang C."/>
            <person name="Lipzen A."/>
            <person name="Lutzoni F."/>
            <person name="Magnuson J."/>
            <person name="Mondo S."/>
            <person name="Nolan M."/>
            <person name="Ohm R."/>
            <person name="Pangilinan J."/>
            <person name="Park H.-J."/>
            <person name="Ramirez L."/>
            <person name="Alfaro M."/>
            <person name="Sun H."/>
            <person name="Tritt A."/>
            <person name="Yoshinaga Y."/>
            <person name="Zwiers L.-H."/>
            <person name="Turgeon B."/>
            <person name="Goodwin S."/>
            <person name="Spatafora J."/>
            <person name="Crous P."/>
            <person name="Grigoriev I."/>
        </authorList>
    </citation>
    <scope>NUCLEOTIDE SEQUENCE</scope>
    <source>
        <strain evidence="1">CBS 473.64</strain>
    </source>
</reference>
<dbReference type="AlphaFoldDB" id="A0A6A6S5C1"/>